<dbReference type="Proteomes" id="UP001144673">
    <property type="component" value="Chromosome 2"/>
</dbReference>
<organism evidence="1 2">
    <name type="scientific">Akanthomyces muscarius</name>
    <name type="common">Entomopathogenic fungus</name>
    <name type="synonym">Lecanicillium muscarium</name>
    <dbReference type="NCBI Taxonomy" id="2231603"/>
    <lineage>
        <taxon>Eukaryota</taxon>
        <taxon>Fungi</taxon>
        <taxon>Dikarya</taxon>
        <taxon>Ascomycota</taxon>
        <taxon>Pezizomycotina</taxon>
        <taxon>Sordariomycetes</taxon>
        <taxon>Hypocreomycetidae</taxon>
        <taxon>Hypocreales</taxon>
        <taxon>Cordycipitaceae</taxon>
        <taxon>Akanthomyces</taxon>
    </lineage>
</organism>
<dbReference type="EMBL" id="JAJHUN010000011">
    <property type="protein sequence ID" value="KAJ4145536.1"/>
    <property type="molecule type" value="Genomic_DNA"/>
</dbReference>
<sequence length="443" mass="49225">MDRLPQEVIDRIAALLPDVKLHDGKARIQGYLGLEKLKSALESRPERRAYLRSLTVVLALTTDHHHWTELGVKDDFLAPLFSVLGSDTQRAAVDLTLRFEAGHPDLRHRARHGIVLVRNRSNPLGVAVCVRRLDFTLPVPKAERDRRNVLQLHLTDQARLIAHFPSLQSVAWHCAESESQAERDAAREGFANHIAAHLPLRRQITQVSLTLSVGPLGARICAPSSVGADSYENLYAKLRVATAHVTDLRYAGVVGPSFFQDSDGGGGMQWRALRNLTIGMAMLTPTGQFYFDRDVGINAGGELDTPLDWRHAESVPLPSQHALWFRAEPNAATMTPLLRAFAELLERLPALQGAQLLARREPLPGTRLPWAVCYFAPGRTSNDWVCGSELDIERPRIWFVTGRCWPADDLVQEFRSAGRRAGHGQDASVIHWSTLEGPVRIGL</sequence>
<reference evidence="1" key="1">
    <citation type="journal article" date="2023" name="Access Microbiol">
        <title>De-novo genome assembly for Akanthomyces muscarius, a biocontrol agent of insect agricultural pests.</title>
        <authorList>
            <person name="Erdos Z."/>
            <person name="Studholme D.J."/>
            <person name="Raymond B."/>
            <person name="Sharma M."/>
        </authorList>
    </citation>
    <scope>NUCLEOTIDE SEQUENCE</scope>
    <source>
        <strain evidence="1">Ve6</strain>
    </source>
</reference>
<dbReference type="GeneID" id="80891543"/>
<comment type="caution">
    <text evidence="1">The sequence shown here is derived from an EMBL/GenBank/DDBJ whole genome shotgun (WGS) entry which is preliminary data.</text>
</comment>
<name>A0A9W8Q368_AKAMU</name>
<keyword evidence="2" id="KW-1185">Reference proteome</keyword>
<evidence type="ECO:0000313" key="1">
    <source>
        <dbReference type="EMBL" id="KAJ4145536.1"/>
    </source>
</evidence>
<dbReference type="RefSeq" id="XP_056049206.1">
    <property type="nucleotide sequence ID" value="XM_056195593.1"/>
</dbReference>
<accession>A0A9W8Q368</accession>
<gene>
    <name evidence="1" type="ORF">LMH87_004384</name>
</gene>
<dbReference type="AlphaFoldDB" id="A0A9W8Q368"/>
<evidence type="ECO:0000313" key="2">
    <source>
        <dbReference type="Proteomes" id="UP001144673"/>
    </source>
</evidence>
<protein>
    <submittedName>
        <fullName evidence="1">Uncharacterized protein</fullName>
    </submittedName>
</protein>
<dbReference type="KEGG" id="amus:LMH87_004384"/>
<proteinExistence type="predicted"/>